<feature type="repeat" description="TPR" evidence="3">
    <location>
        <begin position="68"/>
        <end position="101"/>
    </location>
</feature>
<dbReference type="Pfam" id="PF13458">
    <property type="entry name" value="Peripla_BP_6"/>
    <property type="match status" value="1"/>
</dbReference>
<protein>
    <submittedName>
        <fullName evidence="5">ABC transporter substrate-binding protein</fullName>
    </submittedName>
</protein>
<dbReference type="AlphaFoldDB" id="A0A5D0MGT3"/>
<dbReference type="Gene3D" id="1.25.40.10">
    <property type="entry name" value="Tetratricopeptide repeat domain"/>
    <property type="match status" value="2"/>
</dbReference>
<dbReference type="EMBL" id="VSIX01000089">
    <property type="protein sequence ID" value="TYB30701.1"/>
    <property type="molecule type" value="Genomic_DNA"/>
</dbReference>
<dbReference type="SUPFAM" id="SSF53822">
    <property type="entry name" value="Periplasmic binding protein-like I"/>
    <property type="match status" value="1"/>
</dbReference>
<keyword evidence="6" id="KW-1185">Reference proteome</keyword>
<dbReference type="Pfam" id="PF13174">
    <property type="entry name" value="TPR_6"/>
    <property type="match status" value="1"/>
</dbReference>
<evidence type="ECO:0000259" key="4">
    <source>
        <dbReference type="Pfam" id="PF13458"/>
    </source>
</evidence>
<comment type="caution">
    <text evidence="5">The sequence shown here is derived from an EMBL/GenBank/DDBJ whole genome shotgun (WGS) entry which is preliminary data.</text>
</comment>
<dbReference type="InterPro" id="IPR011990">
    <property type="entry name" value="TPR-like_helical_dom_sf"/>
</dbReference>
<evidence type="ECO:0000313" key="6">
    <source>
        <dbReference type="Proteomes" id="UP000324143"/>
    </source>
</evidence>
<dbReference type="InterPro" id="IPR028082">
    <property type="entry name" value="Peripla_BP_I"/>
</dbReference>
<accession>A0A5D0MGT3</accession>
<dbReference type="InterPro" id="IPR028081">
    <property type="entry name" value="Leu-bd"/>
</dbReference>
<reference evidence="5" key="1">
    <citation type="submission" date="2019-08" db="EMBL/GenBank/DDBJ databases">
        <title>Genomic characterization of a novel candidate phylum (ARYD3) from a high temperature, high salinity tertiary oil reservoir in north central Oklahoma, USA.</title>
        <authorList>
            <person name="Youssef N.H."/>
            <person name="Yadav A."/>
            <person name="Elshahed M.S."/>
        </authorList>
    </citation>
    <scope>NUCLEOTIDE SEQUENCE [LARGE SCALE GENOMIC DNA]</scope>
    <source>
        <strain evidence="5">ARYD3</strain>
    </source>
</reference>
<dbReference type="Proteomes" id="UP000324143">
    <property type="component" value="Unassembled WGS sequence"/>
</dbReference>
<organism evidence="5 6">
    <name type="scientific">Candidatus Mcinerneyibacterium aminivorans</name>
    <dbReference type="NCBI Taxonomy" id="2703815"/>
    <lineage>
        <taxon>Bacteria</taxon>
        <taxon>Candidatus Macinerneyibacteriota</taxon>
        <taxon>Candidatus Mcinerneyibacteria</taxon>
        <taxon>Candidatus Mcinerneyibacteriales</taxon>
        <taxon>Candidatus Mcinerneyibacteriaceae</taxon>
        <taxon>Candidatus Mcinerneyibacterium</taxon>
    </lineage>
</organism>
<dbReference type="SUPFAM" id="SSF48452">
    <property type="entry name" value="TPR-like"/>
    <property type="match status" value="1"/>
</dbReference>
<name>A0A5D0MGT3_9BACT</name>
<dbReference type="PANTHER" id="PTHR30483">
    <property type="entry name" value="LEUCINE-SPECIFIC-BINDING PROTEIN"/>
    <property type="match status" value="1"/>
</dbReference>
<sequence length="581" mass="67556">MSNKRVFLVFLIVLFLLSSVYIYGEKINSIDSIYEKAQKNYETFNYPEAINLYRKFVKKADRADSRLPQVYLKIGNMHKFRLEYNEARYYYQKIIEKFPDASINMQAQFKIARTFDEEEKFLQAVEFYNNILMSDGIKDNIKKISIDELKNIIENELTENDYKYIVDYLPATKYLRNVHLKLARSYLDNKEYKNAKLVLEKIPEQDRNQQIKALLKAAELEGKFPGAKIGVLLPFSGDYKEVGNKLYHSIVTIQQYKNKYQAEDKKITIVKADTESKTSNIPRLYEKLVEKDVDIILGPIQKQAAEELKPYLEKHKVPVIFLLSNNLDLADKSPYIFRNAIRKKDEVVMLAKYAVKELKLTNFGALVPDGRENRELVKLFEDIIEDYNSSLNVTEVYHRGETTFTEKLKKIQKSFVDGLFLKGTNYEDLHQIIPTIPYLGMKINVLADSSLLNEKVLRVLKKHINGFIVATYFNKSNFGILENDIYNKFKQNYNYQLNQFTILPIDAFNIALTAIKRSGGMKGDNLLDALHSIENEDGFCGDISVLKNGDIKKQIFLYEIENGKPQRIDISVQEEHIVEVR</sequence>
<comment type="similarity">
    <text evidence="1">Belongs to the leucine-binding protein family.</text>
</comment>
<dbReference type="Gene3D" id="3.40.50.2300">
    <property type="match status" value="2"/>
</dbReference>
<dbReference type="PROSITE" id="PS50005">
    <property type="entry name" value="TPR"/>
    <property type="match status" value="1"/>
</dbReference>
<feature type="domain" description="Leucine-binding protein" evidence="4">
    <location>
        <begin position="228"/>
        <end position="563"/>
    </location>
</feature>
<evidence type="ECO:0000256" key="3">
    <source>
        <dbReference type="PROSITE-ProRule" id="PRU00339"/>
    </source>
</evidence>
<evidence type="ECO:0000256" key="2">
    <source>
        <dbReference type="ARBA" id="ARBA00022729"/>
    </source>
</evidence>
<dbReference type="PANTHER" id="PTHR30483:SF6">
    <property type="entry name" value="PERIPLASMIC BINDING PROTEIN OF ABC TRANSPORTER FOR NATURAL AMINO ACIDS"/>
    <property type="match status" value="1"/>
</dbReference>
<keyword evidence="3" id="KW-0802">TPR repeat</keyword>
<dbReference type="InterPro" id="IPR051010">
    <property type="entry name" value="BCAA_transport"/>
</dbReference>
<gene>
    <name evidence="5" type="ORF">FXF47_07960</name>
</gene>
<evidence type="ECO:0000256" key="1">
    <source>
        <dbReference type="ARBA" id="ARBA00010062"/>
    </source>
</evidence>
<evidence type="ECO:0000313" key="5">
    <source>
        <dbReference type="EMBL" id="TYB30701.1"/>
    </source>
</evidence>
<keyword evidence="2" id="KW-0732">Signal</keyword>
<proteinExistence type="inferred from homology"/>
<dbReference type="InterPro" id="IPR019734">
    <property type="entry name" value="TPR_rpt"/>
</dbReference>